<reference evidence="2" key="1">
    <citation type="submission" date="2025-08" db="UniProtKB">
        <authorList>
            <consortium name="RefSeq"/>
        </authorList>
    </citation>
    <scope>IDENTIFICATION</scope>
    <source>
        <tissue evidence="2">Blood</tissue>
    </source>
</reference>
<evidence type="ECO:0000313" key="2">
    <source>
        <dbReference type="RefSeq" id="XP_045363095.1"/>
    </source>
</evidence>
<accession>A0A9W3FM44</accession>
<proteinExistence type="predicted"/>
<sequence>MALETPFLQPVAGSNSDGVLVLSLSSPSSRLSRRRPAQLPGSPAAPKLLSLLSGTLSGFARFFSHLLRPPPPEAPQRRRDFSLLLPALPGAGLSREHEERPGRLSLLLRAALALPGRPPGGRLPRQEDASAGQSWPMPVSTVVSTTSHLRPPPASSTRSSSLLHAGPAGAPARRGRGGGGGADRKVETELSTFKETAARLTPPPPRRPLKLLFPGHFLPGPQTLRAWEVGEEMT</sequence>
<gene>
    <name evidence="2" type="primary">LOC123613037</name>
</gene>
<dbReference type="AlphaFoldDB" id="A0A9W3FM44"/>
<protein>
    <submittedName>
        <fullName evidence="2">Regulator of G-protein signaling 20-like</fullName>
    </submittedName>
</protein>
<evidence type="ECO:0000256" key="1">
    <source>
        <dbReference type="SAM" id="MobiDB-lite"/>
    </source>
</evidence>
<feature type="compositionally biased region" description="Low complexity" evidence="1">
    <location>
        <begin position="155"/>
        <end position="172"/>
    </location>
</feature>
<name>A0A9W3FM44_CAMBA</name>
<feature type="region of interest" description="Disordered" evidence="1">
    <location>
        <begin position="117"/>
        <end position="184"/>
    </location>
</feature>
<organism evidence="2">
    <name type="scientific">Camelus bactrianus</name>
    <name type="common">Bactrian camel</name>
    <dbReference type="NCBI Taxonomy" id="9837"/>
    <lineage>
        <taxon>Eukaryota</taxon>
        <taxon>Metazoa</taxon>
        <taxon>Chordata</taxon>
        <taxon>Craniata</taxon>
        <taxon>Vertebrata</taxon>
        <taxon>Euteleostomi</taxon>
        <taxon>Mammalia</taxon>
        <taxon>Eutheria</taxon>
        <taxon>Laurasiatheria</taxon>
        <taxon>Artiodactyla</taxon>
        <taxon>Tylopoda</taxon>
        <taxon>Camelidae</taxon>
        <taxon>Camelus</taxon>
    </lineage>
</organism>
<dbReference type="RefSeq" id="XP_045363095.1">
    <property type="nucleotide sequence ID" value="XM_045507139.1"/>
</dbReference>